<dbReference type="SMART" id="SM00490">
    <property type="entry name" value="HELICc"/>
    <property type="match status" value="1"/>
</dbReference>
<dbReference type="InterPro" id="IPR011545">
    <property type="entry name" value="DEAD/DEAH_box_helicase_dom"/>
</dbReference>
<feature type="region of interest" description="Disordered" evidence="6">
    <location>
        <begin position="650"/>
        <end position="807"/>
    </location>
</feature>
<dbReference type="PROSITE" id="PS51194">
    <property type="entry name" value="HELICASE_CTER"/>
    <property type="match status" value="1"/>
</dbReference>
<dbReference type="CDD" id="cd18787">
    <property type="entry name" value="SF2_C_DEAD"/>
    <property type="match status" value="1"/>
</dbReference>
<dbReference type="STRING" id="61424.A0A2T9Z4H7"/>
<evidence type="ECO:0000256" key="6">
    <source>
        <dbReference type="SAM" id="MobiDB-lite"/>
    </source>
</evidence>
<comment type="similarity">
    <text evidence="5">Belongs to the DEAD box helicase family.</text>
</comment>
<evidence type="ECO:0000259" key="7">
    <source>
        <dbReference type="PROSITE" id="PS51192"/>
    </source>
</evidence>
<dbReference type="SMART" id="SM00487">
    <property type="entry name" value="DEXDc"/>
    <property type="match status" value="1"/>
</dbReference>
<evidence type="ECO:0000256" key="1">
    <source>
        <dbReference type="ARBA" id="ARBA00022741"/>
    </source>
</evidence>
<dbReference type="EMBL" id="MBFT01000032">
    <property type="protein sequence ID" value="PVU99515.1"/>
    <property type="molecule type" value="Genomic_DNA"/>
</dbReference>
<keyword evidence="10" id="KW-1185">Reference proteome</keyword>
<feature type="region of interest" description="Disordered" evidence="6">
    <location>
        <begin position="541"/>
        <end position="562"/>
    </location>
</feature>
<feature type="domain" description="Helicase ATP-binding" evidence="7">
    <location>
        <begin position="126"/>
        <end position="308"/>
    </location>
</feature>
<keyword evidence="4 5" id="KW-0694">RNA-binding</keyword>
<dbReference type="Pfam" id="PF00271">
    <property type="entry name" value="Helicase_C"/>
    <property type="match status" value="1"/>
</dbReference>
<sequence length="807" mass="89950">MYKLFSLKSLSLPRSTSTFKIALPKSFLYSNIIKAQAATKNITTCSILRLQPKFYSSAVQNAEAVSPNLNPVEKNGVIYNNFSEEIQDEYQPVPFTTYTSINKNTMKAIKSVFGFDHASKVQDSIISTLPSEKDFMIKAKTGTGKTIAFLISAIETLLKNKSASVEDAKPGVGILIVSPTRELARQISEEAKRLVKFHKFSVHLLVGGESSRNQSRDLRYSTPDIVVATPGRLLDMWENDQSFGNAANKTQVLIFDEADMLLDMGFQTEINQIIKKCPENRQNFLVSATFSKKVAQVANETFRGKKFEVLDCVDSKDTNVVHKVKQSYILVDWDIQFAAIYHALKSQINNHINNEGRGTKIIVFLPTTKATQVYSDIIKSILGSKGQTEARGNDRNKRYGSSRAVFGKTSGAVEIFCLHGKKSQDTRSRISEKFRNFDTNNNNTAILITTDVSARGVDYPGTEFVLQVGVPKTTEQYTHRVGRTGRAGKSGEGLIILSPSEIQFLKELEFDQGAIVPQNEEFSPETLAQIKVALNQIKKNQSKVTEENDSTETKDNESISNTNEITVNPTLLKSMTRFATRFDFIKEKIDKVEIEDMFLSLLGAYQSTEGILKFKSQVLIDEIAKVLEPFDIHEQPPLPRALREGFGLHRQNRGFSGNRNQNRFGGGNYANRRDDGYSSGYKSRDGGSNFNSGYKSRDGDSSYKSRDHNSSYSSGYKSRDGGSNFNSGYKSRDGGSSYKSRDGGYKGYDSKSSSGYSRPPFKKFGDNYKPRDNYGSGDRKSGGYKSKDYNSRPRNSGGFNGSNSDDF</sequence>
<feature type="compositionally biased region" description="Basic and acidic residues" evidence="6">
    <location>
        <begin position="695"/>
        <end position="709"/>
    </location>
</feature>
<evidence type="ECO:0000256" key="3">
    <source>
        <dbReference type="ARBA" id="ARBA00022840"/>
    </source>
</evidence>
<feature type="domain" description="Helicase C-terminal" evidence="8">
    <location>
        <begin position="336"/>
        <end position="528"/>
    </location>
</feature>
<dbReference type="InterPro" id="IPR027417">
    <property type="entry name" value="P-loop_NTPase"/>
</dbReference>
<proteinExistence type="inferred from homology"/>
<dbReference type="EC" id="3.6.4.13" evidence="5"/>
<evidence type="ECO:0000256" key="5">
    <source>
        <dbReference type="RuleBase" id="RU365068"/>
    </source>
</evidence>
<comment type="domain">
    <text evidence="5">The Q motif is unique to and characteristic of the DEAD box family of RNA helicases and controls ATP binding and hydrolysis.</text>
</comment>
<feature type="compositionally biased region" description="Polar residues" evidence="6">
    <location>
        <begin position="710"/>
        <end position="729"/>
    </location>
</feature>
<dbReference type="GO" id="GO:0016787">
    <property type="term" value="F:hydrolase activity"/>
    <property type="evidence" value="ECO:0007669"/>
    <property type="project" value="UniProtKB-KW"/>
</dbReference>
<dbReference type="Gene3D" id="3.40.50.300">
    <property type="entry name" value="P-loop containing nucleotide triphosphate hydrolases"/>
    <property type="match status" value="2"/>
</dbReference>
<dbReference type="GO" id="GO:0005524">
    <property type="term" value="F:ATP binding"/>
    <property type="evidence" value="ECO:0007669"/>
    <property type="project" value="UniProtKB-UniRule"/>
</dbReference>
<dbReference type="OrthoDB" id="193716at2759"/>
<evidence type="ECO:0000259" key="8">
    <source>
        <dbReference type="PROSITE" id="PS51194"/>
    </source>
</evidence>
<evidence type="ECO:0000313" key="9">
    <source>
        <dbReference type="EMBL" id="PVU99515.1"/>
    </source>
</evidence>
<feature type="compositionally biased region" description="Low complexity" evidence="6">
    <location>
        <begin position="653"/>
        <end position="663"/>
    </location>
</feature>
<keyword evidence="1 5" id="KW-0547">Nucleotide-binding</keyword>
<keyword evidence="3 5" id="KW-0067">ATP-binding</keyword>
<organism evidence="9 10">
    <name type="scientific">Furculomyces boomerangus</name>
    <dbReference type="NCBI Taxonomy" id="61424"/>
    <lineage>
        <taxon>Eukaryota</taxon>
        <taxon>Fungi</taxon>
        <taxon>Fungi incertae sedis</taxon>
        <taxon>Zoopagomycota</taxon>
        <taxon>Kickxellomycotina</taxon>
        <taxon>Harpellomycetes</taxon>
        <taxon>Harpellales</taxon>
        <taxon>Harpellaceae</taxon>
        <taxon>Furculomyces</taxon>
    </lineage>
</organism>
<accession>A0A2T9Z4H7</accession>
<dbReference type="PROSITE" id="PS51192">
    <property type="entry name" value="HELICASE_ATP_BIND_1"/>
    <property type="match status" value="1"/>
</dbReference>
<dbReference type="GO" id="GO:0003723">
    <property type="term" value="F:RNA binding"/>
    <property type="evidence" value="ECO:0007669"/>
    <property type="project" value="UniProtKB-UniRule"/>
</dbReference>
<feature type="compositionally biased region" description="Basic and acidic residues" evidence="6">
    <location>
        <begin position="763"/>
        <end position="791"/>
    </location>
</feature>
<dbReference type="InterPro" id="IPR001650">
    <property type="entry name" value="Helicase_C-like"/>
</dbReference>
<dbReference type="Pfam" id="PF00270">
    <property type="entry name" value="DEAD"/>
    <property type="match status" value="1"/>
</dbReference>
<dbReference type="GO" id="GO:0003724">
    <property type="term" value="F:RNA helicase activity"/>
    <property type="evidence" value="ECO:0007669"/>
    <property type="project" value="UniProtKB-EC"/>
</dbReference>
<comment type="catalytic activity">
    <reaction evidence="5">
        <text>ATP + H2O = ADP + phosphate + H(+)</text>
        <dbReference type="Rhea" id="RHEA:13065"/>
        <dbReference type="ChEBI" id="CHEBI:15377"/>
        <dbReference type="ChEBI" id="CHEBI:15378"/>
        <dbReference type="ChEBI" id="CHEBI:30616"/>
        <dbReference type="ChEBI" id="CHEBI:43474"/>
        <dbReference type="ChEBI" id="CHEBI:456216"/>
        <dbReference type="EC" id="3.6.4.13"/>
    </reaction>
</comment>
<dbReference type="AlphaFoldDB" id="A0A2T9Z4H7"/>
<evidence type="ECO:0000256" key="2">
    <source>
        <dbReference type="ARBA" id="ARBA00022801"/>
    </source>
</evidence>
<comment type="function">
    <text evidence="5">RNA helicase.</text>
</comment>
<evidence type="ECO:0000313" key="10">
    <source>
        <dbReference type="Proteomes" id="UP000245699"/>
    </source>
</evidence>
<evidence type="ECO:0000256" key="4">
    <source>
        <dbReference type="ARBA" id="ARBA00022884"/>
    </source>
</evidence>
<dbReference type="PANTHER" id="PTHR24031">
    <property type="entry name" value="RNA HELICASE"/>
    <property type="match status" value="1"/>
</dbReference>
<comment type="caution">
    <text evidence="9">The sequence shown here is derived from an EMBL/GenBank/DDBJ whole genome shotgun (WGS) entry which is preliminary data.</text>
</comment>
<gene>
    <name evidence="9" type="ORF">BB559_000632</name>
</gene>
<name>A0A2T9Z4H7_9FUNG</name>
<reference evidence="9 10" key="1">
    <citation type="journal article" date="2018" name="MBio">
        <title>Comparative Genomics Reveals the Core Gene Toolbox for the Fungus-Insect Symbiosis.</title>
        <authorList>
            <person name="Wang Y."/>
            <person name="Stata M."/>
            <person name="Wang W."/>
            <person name="Stajich J.E."/>
            <person name="White M.M."/>
            <person name="Moncalvo J.M."/>
        </authorList>
    </citation>
    <scope>NUCLEOTIDE SEQUENCE [LARGE SCALE GENOMIC DNA]</scope>
    <source>
        <strain evidence="9 10">AUS-77-4</strain>
    </source>
</reference>
<dbReference type="InterPro" id="IPR014001">
    <property type="entry name" value="Helicase_ATP-bd"/>
</dbReference>
<dbReference type="SUPFAM" id="SSF52540">
    <property type="entry name" value="P-loop containing nucleoside triphosphate hydrolases"/>
    <property type="match status" value="1"/>
</dbReference>
<keyword evidence="5" id="KW-0347">Helicase</keyword>
<protein>
    <recommendedName>
        <fullName evidence="5">ATP-dependent RNA helicase</fullName>
        <ecNumber evidence="5">3.6.4.13</ecNumber>
    </recommendedName>
</protein>
<keyword evidence="2 5" id="KW-0378">Hydrolase</keyword>
<dbReference type="Proteomes" id="UP000245699">
    <property type="component" value="Unassembled WGS sequence"/>
</dbReference>